<sequence length="95" mass="10215">MSGRESGDREERIRAKAHELWVAEGRPEGQADRHWDAASELIAQEDGPAETLAPEEPATTGSQDTETVIDLPVVDADAPAPAKRKSAASRKKAKV</sequence>
<feature type="region of interest" description="Disordered" evidence="1">
    <location>
        <begin position="39"/>
        <end position="95"/>
    </location>
</feature>
<evidence type="ECO:0000313" key="2">
    <source>
        <dbReference type="EMBL" id="MBH0237529.1"/>
    </source>
</evidence>
<dbReference type="InterPro" id="IPR021327">
    <property type="entry name" value="DUF2934"/>
</dbReference>
<evidence type="ECO:0000256" key="1">
    <source>
        <dbReference type="SAM" id="MobiDB-lite"/>
    </source>
</evidence>
<dbReference type="RefSeq" id="WP_197310627.1">
    <property type="nucleotide sequence ID" value="NZ_JADZLT010000046.1"/>
</dbReference>
<proteinExistence type="predicted"/>
<keyword evidence="3" id="KW-1185">Reference proteome</keyword>
<dbReference type="Proteomes" id="UP000631694">
    <property type="component" value="Unassembled WGS sequence"/>
</dbReference>
<evidence type="ECO:0000313" key="3">
    <source>
        <dbReference type="Proteomes" id="UP000631694"/>
    </source>
</evidence>
<comment type="caution">
    <text evidence="2">The sequence shown here is derived from an EMBL/GenBank/DDBJ whole genome shotgun (WGS) entry which is preliminary data.</text>
</comment>
<dbReference type="EMBL" id="JADZLT010000046">
    <property type="protein sequence ID" value="MBH0237529.1"/>
    <property type="molecule type" value="Genomic_DNA"/>
</dbReference>
<accession>A0A931I178</accession>
<name>A0A931I178_9HYPH</name>
<dbReference type="AlphaFoldDB" id="A0A931I178"/>
<reference evidence="2" key="1">
    <citation type="submission" date="2020-12" db="EMBL/GenBank/DDBJ databases">
        <title>Methylobrevis albus sp. nov., isolated from fresh water lack sediment.</title>
        <authorList>
            <person name="Zou Q."/>
        </authorList>
    </citation>
    <scope>NUCLEOTIDE SEQUENCE</scope>
    <source>
        <strain evidence="2">L22</strain>
    </source>
</reference>
<protein>
    <submittedName>
        <fullName evidence="2">DUF2934 domain-containing protein</fullName>
    </submittedName>
</protein>
<gene>
    <name evidence="2" type="ORF">I5731_06815</name>
</gene>
<feature type="compositionally biased region" description="Basic residues" evidence="1">
    <location>
        <begin position="82"/>
        <end position="95"/>
    </location>
</feature>
<organism evidence="2 3">
    <name type="scientific">Methylobrevis albus</name>
    <dbReference type="NCBI Taxonomy" id="2793297"/>
    <lineage>
        <taxon>Bacteria</taxon>
        <taxon>Pseudomonadati</taxon>
        <taxon>Pseudomonadota</taxon>
        <taxon>Alphaproteobacteria</taxon>
        <taxon>Hyphomicrobiales</taxon>
        <taxon>Pleomorphomonadaceae</taxon>
        <taxon>Methylobrevis</taxon>
    </lineage>
</organism>
<dbReference type="Pfam" id="PF11154">
    <property type="entry name" value="DUF2934"/>
    <property type="match status" value="1"/>
</dbReference>